<evidence type="ECO:0000256" key="5">
    <source>
        <dbReference type="ARBA" id="ARBA00016767"/>
    </source>
</evidence>
<keyword evidence="18" id="KW-1185">Reference proteome</keyword>
<evidence type="ECO:0000256" key="7">
    <source>
        <dbReference type="ARBA" id="ARBA00022660"/>
    </source>
</evidence>
<keyword evidence="12 17" id="KW-1133">Transmembrane helix</keyword>
<keyword evidence="7" id="KW-0679">Respiratory chain</keyword>
<evidence type="ECO:0000256" key="2">
    <source>
        <dbReference type="ARBA" id="ARBA00004434"/>
    </source>
</evidence>
<evidence type="ECO:0000256" key="11">
    <source>
        <dbReference type="ARBA" id="ARBA00022982"/>
    </source>
</evidence>
<evidence type="ECO:0000256" key="1">
    <source>
        <dbReference type="ARBA" id="ARBA00003195"/>
    </source>
</evidence>
<evidence type="ECO:0000256" key="14">
    <source>
        <dbReference type="ARBA" id="ARBA00023136"/>
    </source>
</evidence>
<keyword evidence="13" id="KW-0496">Mitochondrion</keyword>
<evidence type="ECO:0000256" key="9">
    <source>
        <dbReference type="ARBA" id="ARBA00022792"/>
    </source>
</evidence>
<organism evidence="18 19">
    <name type="scientific">Geotrypetes seraphini</name>
    <name type="common">Gaboon caecilian</name>
    <name type="synonym">Caecilia seraphini</name>
    <dbReference type="NCBI Taxonomy" id="260995"/>
    <lineage>
        <taxon>Eukaryota</taxon>
        <taxon>Metazoa</taxon>
        <taxon>Chordata</taxon>
        <taxon>Craniata</taxon>
        <taxon>Vertebrata</taxon>
        <taxon>Euteleostomi</taxon>
        <taxon>Amphibia</taxon>
        <taxon>Gymnophiona</taxon>
        <taxon>Geotrypetes</taxon>
    </lineage>
</organism>
<evidence type="ECO:0000256" key="13">
    <source>
        <dbReference type="ARBA" id="ARBA00023128"/>
    </source>
</evidence>
<feature type="transmembrane region" description="Helical" evidence="17">
    <location>
        <begin position="45"/>
        <end position="63"/>
    </location>
</feature>
<proteinExistence type="inferred from homology"/>
<evidence type="ECO:0000256" key="4">
    <source>
        <dbReference type="ARBA" id="ARBA00011533"/>
    </source>
</evidence>
<keyword evidence="11" id="KW-0249">Electron transport</keyword>
<evidence type="ECO:0000256" key="8">
    <source>
        <dbReference type="ARBA" id="ARBA00022692"/>
    </source>
</evidence>
<dbReference type="GO" id="GO:0045271">
    <property type="term" value="C:respiratory chain complex I"/>
    <property type="evidence" value="ECO:0007669"/>
    <property type="project" value="InterPro"/>
</dbReference>
<gene>
    <name evidence="19" type="primary">NDUFC1</name>
</gene>
<evidence type="ECO:0000256" key="16">
    <source>
        <dbReference type="ARBA" id="ARBA00032841"/>
    </source>
</evidence>
<dbReference type="RefSeq" id="XP_033795255.1">
    <property type="nucleotide sequence ID" value="XM_033939364.1"/>
</dbReference>
<keyword evidence="10" id="KW-0809">Transit peptide</keyword>
<dbReference type="OrthoDB" id="9900059at2759"/>
<sequence length="98" mass="11585">MPNTIGIVILIASTRFRPYNYTNQRKTQTRSMYLAKKPDYSKPNWLRISLAFGTSIFLWVMLFQQHQYDLAEYERRQESSIAKAHEQKEAQKEAHAGF</sequence>
<evidence type="ECO:0000256" key="17">
    <source>
        <dbReference type="SAM" id="Phobius"/>
    </source>
</evidence>
<evidence type="ECO:0000256" key="6">
    <source>
        <dbReference type="ARBA" id="ARBA00022448"/>
    </source>
</evidence>
<dbReference type="PANTHER" id="PTHR17097">
    <property type="entry name" value="NADH-UBIQUINONE OXIDOREDUCTASE KFYI SUBUNIT"/>
    <property type="match status" value="1"/>
</dbReference>
<dbReference type="CTD" id="4717"/>
<evidence type="ECO:0000256" key="10">
    <source>
        <dbReference type="ARBA" id="ARBA00022946"/>
    </source>
</evidence>
<evidence type="ECO:0000256" key="15">
    <source>
        <dbReference type="ARBA" id="ARBA00030166"/>
    </source>
</evidence>
<dbReference type="AlphaFoldDB" id="A0A6P8QHD5"/>
<protein>
    <recommendedName>
        <fullName evidence="5">NADH dehydrogenase [ubiquinone] 1 subunit C1, mitochondrial</fullName>
    </recommendedName>
    <alternativeName>
        <fullName evidence="15">Complex I-KFYI</fullName>
    </alternativeName>
    <alternativeName>
        <fullName evidence="16">NADH-ubiquinone oxidoreductase KFYI subunit</fullName>
    </alternativeName>
</protein>
<evidence type="ECO:0000256" key="3">
    <source>
        <dbReference type="ARBA" id="ARBA00008713"/>
    </source>
</evidence>
<dbReference type="PANTHER" id="PTHR17097:SF0">
    <property type="entry name" value="NADH DEHYDROGENASE [UBIQUINONE] 1 SUBUNIT C1, MITOCHONDRIAL"/>
    <property type="match status" value="1"/>
</dbReference>
<keyword evidence="9" id="KW-0999">Mitochondrion inner membrane</keyword>
<keyword evidence="6" id="KW-0813">Transport</keyword>
<evidence type="ECO:0000256" key="12">
    <source>
        <dbReference type="ARBA" id="ARBA00022989"/>
    </source>
</evidence>
<reference evidence="19" key="1">
    <citation type="submission" date="2025-08" db="UniProtKB">
        <authorList>
            <consortium name="RefSeq"/>
        </authorList>
    </citation>
    <scope>IDENTIFICATION</scope>
</reference>
<dbReference type="Proteomes" id="UP000515159">
    <property type="component" value="Chromosome 1"/>
</dbReference>
<comment type="similarity">
    <text evidence="3">Belongs to the complex I NDUFC1 subunit family.</text>
</comment>
<comment type="subunit">
    <text evidence="4">Complex I is composed of 45 different subunits.</text>
</comment>
<dbReference type="GO" id="GO:0005743">
    <property type="term" value="C:mitochondrial inner membrane"/>
    <property type="evidence" value="ECO:0007669"/>
    <property type="project" value="UniProtKB-SubCell"/>
</dbReference>
<dbReference type="InterPro" id="IPR026192">
    <property type="entry name" value="NDUFC1"/>
</dbReference>
<dbReference type="Pfam" id="PF15088">
    <property type="entry name" value="NADH_dh_m_C1"/>
    <property type="match status" value="1"/>
</dbReference>
<keyword evidence="14 17" id="KW-0472">Membrane</keyword>
<evidence type="ECO:0000313" key="19">
    <source>
        <dbReference type="RefSeq" id="XP_033795255.1"/>
    </source>
</evidence>
<accession>A0A6P8QHD5</accession>
<name>A0A6P8QHD5_GEOSA</name>
<comment type="function">
    <text evidence="1">Accessory subunit of the mitochondrial membrane respiratory chain NADH dehydrogenase (Complex I), that is believed not to be involved in catalysis. Complex I functions in the transfer of electrons from NADH to the respiratory chain. The immediate electron acceptor for the enzyme is believed to be ubiquinone.</text>
</comment>
<dbReference type="GeneID" id="117358007"/>
<evidence type="ECO:0000313" key="18">
    <source>
        <dbReference type="Proteomes" id="UP000515159"/>
    </source>
</evidence>
<comment type="subcellular location">
    <subcellularLocation>
        <location evidence="2">Mitochondrion inner membrane</location>
        <topology evidence="2">Single-pass membrane protein</topology>
    </subcellularLocation>
</comment>
<dbReference type="InParanoid" id="A0A6P8QHD5"/>
<keyword evidence="8 17" id="KW-0812">Transmembrane</keyword>
<dbReference type="KEGG" id="gsh:117358007"/>